<sequence length="242" mass="27984">MAPDALNANKMNLNPEAIVVKLGRPTVVAEESANKPEMPMERDLGCGDSRKRDHNAKDCSRKDKFSQESPRMDKVQFGEDEGEMRQITMTLEGERINEEMPSELPDEASRPTCDETLMAINDETPRKEDKISKATDHPRDTVEECFESVPNHKNTEVKRHSESKDKLNNDQSTSREIRRTKIPINEEWQRERLTITDYRDQGEGLNMNIGRKKHKHMMGEQWIRDNKTMITYLIEDAPMTTP</sequence>
<comment type="caution">
    <text evidence="2">The sequence shown here is derived from an EMBL/GenBank/DDBJ whole genome shotgun (WGS) entry which is preliminary data.</text>
</comment>
<keyword evidence="3" id="KW-1185">Reference proteome</keyword>
<feature type="region of interest" description="Disordered" evidence="1">
    <location>
        <begin position="30"/>
        <end position="83"/>
    </location>
</feature>
<feature type="compositionally biased region" description="Basic and acidic residues" evidence="1">
    <location>
        <begin position="32"/>
        <end position="77"/>
    </location>
</feature>
<feature type="non-terminal residue" evidence="2">
    <location>
        <position position="242"/>
    </location>
</feature>
<evidence type="ECO:0000313" key="3">
    <source>
        <dbReference type="Proteomes" id="UP000789342"/>
    </source>
</evidence>
<dbReference type="AlphaFoldDB" id="A0A9N9GNH9"/>
<gene>
    <name evidence="2" type="ORF">AMORRO_LOCUS8757</name>
</gene>
<protein>
    <submittedName>
        <fullName evidence="2">2540_t:CDS:1</fullName>
    </submittedName>
</protein>
<accession>A0A9N9GNH9</accession>
<dbReference type="EMBL" id="CAJVPV010007822">
    <property type="protein sequence ID" value="CAG8623309.1"/>
    <property type="molecule type" value="Genomic_DNA"/>
</dbReference>
<name>A0A9N9GNH9_9GLOM</name>
<reference evidence="2" key="1">
    <citation type="submission" date="2021-06" db="EMBL/GenBank/DDBJ databases">
        <authorList>
            <person name="Kallberg Y."/>
            <person name="Tangrot J."/>
            <person name="Rosling A."/>
        </authorList>
    </citation>
    <scope>NUCLEOTIDE SEQUENCE</scope>
    <source>
        <strain evidence="2">CL551</strain>
    </source>
</reference>
<proteinExistence type="predicted"/>
<feature type="region of interest" description="Disordered" evidence="1">
    <location>
        <begin position="121"/>
        <end position="176"/>
    </location>
</feature>
<feature type="compositionally biased region" description="Basic and acidic residues" evidence="1">
    <location>
        <begin position="123"/>
        <end position="142"/>
    </location>
</feature>
<evidence type="ECO:0000256" key="1">
    <source>
        <dbReference type="SAM" id="MobiDB-lite"/>
    </source>
</evidence>
<organism evidence="2 3">
    <name type="scientific">Acaulospora morrowiae</name>
    <dbReference type="NCBI Taxonomy" id="94023"/>
    <lineage>
        <taxon>Eukaryota</taxon>
        <taxon>Fungi</taxon>
        <taxon>Fungi incertae sedis</taxon>
        <taxon>Mucoromycota</taxon>
        <taxon>Glomeromycotina</taxon>
        <taxon>Glomeromycetes</taxon>
        <taxon>Diversisporales</taxon>
        <taxon>Acaulosporaceae</taxon>
        <taxon>Acaulospora</taxon>
    </lineage>
</organism>
<feature type="compositionally biased region" description="Basic and acidic residues" evidence="1">
    <location>
        <begin position="153"/>
        <end position="176"/>
    </location>
</feature>
<evidence type="ECO:0000313" key="2">
    <source>
        <dbReference type="EMBL" id="CAG8623309.1"/>
    </source>
</evidence>
<dbReference type="Proteomes" id="UP000789342">
    <property type="component" value="Unassembled WGS sequence"/>
</dbReference>